<evidence type="ECO:0000256" key="1">
    <source>
        <dbReference type="ARBA" id="ARBA00004141"/>
    </source>
</evidence>
<comment type="caution">
    <text evidence="10">The sequence shown here is derived from an EMBL/GenBank/DDBJ whole genome shotgun (WGS) entry which is preliminary data.</text>
</comment>
<dbReference type="Pfam" id="PF01490">
    <property type="entry name" value="Aa_trans"/>
    <property type="match status" value="1"/>
</dbReference>
<organism evidence="10 11">
    <name type="scientific">Acaulospora morrowiae</name>
    <dbReference type="NCBI Taxonomy" id="94023"/>
    <lineage>
        <taxon>Eukaryota</taxon>
        <taxon>Fungi</taxon>
        <taxon>Fungi incertae sedis</taxon>
        <taxon>Mucoromycota</taxon>
        <taxon>Glomeromycotina</taxon>
        <taxon>Glomeromycetes</taxon>
        <taxon>Diversisporales</taxon>
        <taxon>Acaulosporaceae</taxon>
        <taxon>Acaulospora</taxon>
    </lineage>
</organism>
<feature type="domain" description="Amino acid transporter transmembrane" evidence="9">
    <location>
        <begin position="1"/>
        <end position="145"/>
    </location>
</feature>
<protein>
    <submittedName>
        <fullName evidence="10">4821_t:CDS:1</fullName>
    </submittedName>
</protein>
<dbReference type="InterPro" id="IPR013057">
    <property type="entry name" value="AA_transpt_TM"/>
</dbReference>
<feature type="transmembrane region" description="Helical" evidence="8">
    <location>
        <begin position="51"/>
        <end position="70"/>
    </location>
</feature>
<evidence type="ECO:0000313" key="11">
    <source>
        <dbReference type="Proteomes" id="UP000789342"/>
    </source>
</evidence>
<evidence type="ECO:0000256" key="4">
    <source>
        <dbReference type="ARBA" id="ARBA00022692"/>
    </source>
</evidence>
<evidence type="ECO:0000256" key="6">
    <source>
        <dbReference type="ARBA" id="ARBA00022989"/>
    </source>
</evidence>
<dbReference type="EMBL" id="CAJVPV010061458">
    <property type="protein sequence ID" value="CAG8790953.1"/>
    <property type="molecule type" value="Genomic_DNA"/>
</dbReference>
<dbReference type="AlphaFoldDB" id="A0A9N9JRR9"/>
<feature type="non-terminal residue" evidence="10">
    <location>
        <position position="1"/>
    </location>
</feature>
<dbReference type="GO" id="GO:0005774">
    <property type="term" value="C:vacuolar membrane"/>
    <property type="evidence" value="ECO:0007669"/>
    <property type="project" value="TreeGrafter"/>
</dbReference>
<dbReference type="PANTHER" id="PTHR22950:SF692">
    <property type="entry name" value="TRANSMEMBRANE AMINO ACID TRANSPORTER FAMILY PROTEIN"/>
    <property type="match status" value="1"/>
</dbReference>
<evidence type="ECO:0000256" key="8">
    <source>
        <dbReference type="SAM" id="Phobius"/>
    </source>
</evidence>
<evidence type="ECO:0000256" key="7">
    <source>
        <dbReference type="ARBA" id="ARBA00023136"/>
    </source>
</evidence>
<keyword evidence="7 8" id="KW-0472">Membrane</keyword>
<keyword evidence="5" id="KW-0029">Amino-acid transport</keyword>
<evidence type="ECO:0000256" key="3">
    <source>
        <dbReference type="ARBA" id="ARBA00022448"/>
    </source>
</evidence>
<keyword evidence="3" id="KW-0813">Transport</keyword>
<comment type="subcellular location">
    <subcellularLocation>
        <location evidence="1">Membrane</location>
        <topology evidence="1">Multi-pass membrane protein</topology>
    </subcellularLocation>
</comment>
<dbReference type="GO" id="GO:0015179">
    <property type="term" value="F:L-amino acid transmembrane transporter activity"/>
    <property type="evidence" value="ECO:0007669"/>
    <property type="project" value="TreeGrafter"/>
</dbReference>
<keyword evidence="11" id="KW-1185">Reference proteome</keyword>
<evidence type="ECO:0000259" key="9">
    <source>
        <dbReference type="Pfam" id="PF01490"/>
    </source>
</evidence>
<evidence type="ECO:0000256" key="2">
    <source>
        <dbReference type="ARBA" id="ARBA00008066"/>
    </source>
</evidence>
<keyword evidence="6 8" id="KW-1133">Transmembrane helix</keyword>
<evidence type="ECO:0000256" key="5">
    <source>
        <dbReference type="ARBA" id="ARBA00022970"/>
    </source>
</evidence>
<feature type="non-terminal residue" evidence="10">
    <location>
        <position position="145"/>
    </location>
</feature>
<dbReference type="PANTHER" id="PTHR22950">
    <property type="entry name" value="AMINO ACID TRANSPORTER"/>
    <property type="match status" value="1"/>
</dbReference>
<feature type="transmembrane region" description="Helical" evidence="8">
    <location>
        <begin position="105"/>
        <end position="122"/>
    </location>
</feature>
<reference evidence="10" key="1">
    <citation type="submission" date="2021-06" db="EMBL/GenBank/DDBJ databases">
        <authorList>
            <person name="Kallberg Y."/>
            <person name="Tangrot J."/>
            <person name="Rosling A."/>
        </authorList>
    </citation>
    <scope>NUCLEOTIDE SEQUENCE</scope>
    <source>
        <strain evidence="10">CL551</strain>
    </source>
</reference>
<comment type="similarity">
    <text evidence="2">Belongs to the amino acid/polyamine transporter 2 family.</text>
</comment>
<name>A0A9N9JRR9_9GLOM</name>
<feature type="transmembrane region" description="Helical" evidence="8">
    <location>
        <begin position="12"/>
        <end position="31"/>
    </location>
</feature>
<keyword evidence="4 8" id="KW-0812">Transmembrane</keyword>
<proteinExistence type="inferred from homology"/>
<accession>A0A9N9JRR9</accession>
<sequence length="145" mass="16683">PQKFTKVVDLTYFVTTCVYFLMACCGYLMFGLTTMQEVTQNIMVTKGYWKFLNQFVVWLVAINPIAKYALIINPINLTLEISYHSIPWLENWFNNGRGRRSGTRILTRMLVSLLVVLIAIQFPGFDRVMGILGSFFSYTISAIFP</sequence>
<dbReference type="OrthoDB" id="655540at2759"/>
<gene>
    <name evidence="10" type="ORF">AMORRO_LOCUS18138</name>
</gene>
<evidence type="ECO:0000313" key="10">
    <source>
        <dbReference type="EMBL" id="CAG8790953.1"/>
    </source>
</evidence>
<dbReference type="Proteomes" id="UP000789342">
    <property type="component" value="Unassembled WGS sequence"/>
</dbReference>